<feature type="transmembrane region" description="Helical" evidence="6">
    <location>
        <begin position="256"/>
        <end position="283"/>
    </location>
</feature>
<gene>
    <name evidence="8" type="ORF">SAMN06265173_13428</name>
</gene>
<dbReference type="OrthoDB" id="9775544at2"/>
<dbReference type="EMBL" id="FXTO01000034">
    <property type="protein sequence ID" value="SMO97081.1"/>
    <property type="molecule type" value="Genomic_DNA"/>
</dbReference>
<dbReference type="RefSeq" id="WP_142494635.1">
    <property type="nucleotide sequence ID" value="NZ_FXTO01000034.1"/>
</dbReference>
<dbReference type="PANTHER" id="PTHR30287:SF1">
    <property type="entry name" value="INNER MEMBRANE PROTEIN"/>
    <property type="match status" value="1"/>
</dbReference>
<sequence>MSLRLAARFARRELRGGLRGFRIFLACLTLGVAAIAGVGSIRAGIEAGLAREGAALLGGDAEMEFTYRFADQDERNWMATHADRVSEVVDFRSMAVVGDERGLTQVKAVDVAYPLVGRVGLDPDISLDAALAGDGTLPGAVMERILKDRLGLSIGDSFKLGTQEFTLTAVITREPDSAGAGFGLGPRTIVKTTDLAGSGLLSPGSLYETKYRLDLPPDTDLQATKATAIQTFENKGMRWRDSRNGAPGIATFVERLGAFLVLVGLSGLAVGGVGVSAAVRAYLAGKTATIATLRSLGAERRVIFLTYFLQIGALALLGISLGLILGGGVPVLLAPILTAQLPVPAVFALYPEPLFEAATYGALTALIFTLWPLARTQEVRAATLFRDAMAGAKALPPLPFLIITAALLAALIGVAVLFSGTVALTLWTAGGITAALAVLALAAFGLRHLSRRARRATRGHPALRWAVAAIGGLRDEATPVVLSLGLGLTVLAAVGQIDGNLRRAISGNLPDVAPSYFFVDIQRDQMPGFLDRVQNDPAVSRVEYAPMMRGVITRINDRPAAEVAGDHWVVRGDRGITYAAAQPENTKIVAGTWWPDDYTGPPQISFAREEAEEIGLTLGDTITLNILGRDITGTITSFREVDFSTAGMGFVMALNENALKGAPHTYIATVYAEPQAEAAILRDLANQFPNITAIRVRDAIDRVAVMLDGIASATSWGAAATLLTGFLVLIGAAAAGEPARAYEAAILKTLGATRARILGSFALRAVLLGAGAGLVALAAGITGGWAVSHFVMETDFAIIWPSALGIITGGVLATLLAGLGFARRSLATRPAQFLRARE</sequence>
<evidence type="ECO:0000313" key="9">
    <source>
        <dbReference type="Proteomes" id="UP000316030"/>
    </source>
</evidence>
<name>A0A521FNP8_9RHOB</name>
<keyword evidence="5 6" id="KW-0472">Membrane</keyword>
<evidence type="ECO:0000313" key="8">
    <source>
        <dbReference type="EMBL" id="SMO97081.1"/>
    </source>
</evidence>
<protein>
    <submittedName>
        <fullName evidence="8">Putative ABC transport system permease protein</fullName>
    </submittedName>
</protein>
<keyword evidence="3 6" id="KW-0812">Transmembrane</keyword>
<dbReference type="InterPro" id="IPR003838">
    <property type="entry name" value="ABC3_permease_C"/>
</dbReference>
<accession>A0A521FNP8</accession>
<dbReference type="Pfam" id="PF02687">
    <property type="entry name" value="FtsX"/>
    <property type="match status" value="2"/>
</dbReference>
<proteinExistence type="predicted"/>
<dbReference type="Proteomes" id="UP000316030">
    <property type="component" value="Unassembled WGS sequence"/>
</dbReference>
<keyword evidence="4 6" id="KW-1133">Transmembrane helix</keyword>
<comment type="subcellular location">
    <subcellularLocation>
        <location evidence="1">Cell membrane</location>
        <topology evidence="1">Multi-pass membrane protein</topology>
    </subcellularLocation>
</comment>
<evidence type="ECO:0000256" key="5">
    <source>
        <dbReference type="ARBA" id="ARBA00023136"/>
    </source>
</evidence>
<dbReference type="AlphaFoldDB" id="A0A521FNP8"/>
<dbReference type="InterPro" id="IPR038766">
    <property type="entry name" value="Membrane_comp_ABC_pdt"/>
</dbReference>
<feature type="domain" description="ABC3 transporter permease C-terminal" evidence="7">
    <location>
        <begin position="263"/>
        <end position="375"/>
    </location>
</feature>
<organism evidence="8 9">
    <name type="scientific">Thalassovita litoralis</name>
    <dbReference type="NCBI Taxonomy" id="1010611"/>
    <lineage>
        <taxon>Bacteria</taxon>
        <taxon>Pseudomonadati</taxon>
        <taxon>Pseudomonadota</taxon>
        <taxon>Alphaproteobacteria</taxon>
        <taxon>Rhodobacterales</taxon>
        <taxon>Roseobacteraceae</taxon>
        <taxon>Thalassovita</taxon>
    </lineage>
</organism>
<feature type="transmembrane region" description="Helical" evidence="6">
    <location>
        <begin position="761"/>
        <end position="786"/>
    </location>
</feature>
<keyword evidence="9" id="KW-1185">Reference proteome</keyword>
<evidence type="ECO:0000256" key="2">
    <source>
        <dbReference type="ARBA" id="ARBA00022475"/>
    </source>
</evidence>
<feature type="transmembrane region" description="Helical" evidence="6">
    <location>
        <begin position="21"/>
        <end position="41"/>
    </location>
</feature>
<evidence type="ECO:0000256" key="1">
    <source>
        <dbReference type="ARBA" id="ARBA00004651"/>
    </source>
</evidence>
<feature type="transmembrane region" description="Helical" evidence="6">
    <location>
        <begin position="798"/>
        <end position="822"/>
    </location>
</feature>
<evidence type="ECO:0000256" key="4">
    <source>
        <dbReference type="ARBA" id="ARBA00022989"/>
    </source>
</evidence>
<feature type="transmembrane region" description="Helical" evidence="6">
    <location>
        <begin position="357"/>
        <end position="374"/>
    </location>
</feature>
<feature type="domain" description="ABC3 transporter permease C-terminal" evidence="7">
    <location>
        <begin position="719"/>
        <end position="826"/>
    </location>
</feature>
<dbReference type="GO" id="GO:0005886">
    <property type="term" value="C:plasma membrane"/>
    <property type="evidence" value="ECO:0007669"/>
    <property type="project" value="UniProtKB-SubCell"/>
</dbReference>
<evidence type="ECO:0000259" key="7">
    <source>
        <dbReference type="Pfam" id="PF02687"/>
    </source>
</evidence>
<evidence type="ECO:0000256" key="6">
    <source>
        <dbReference type="SAM" id="Phobius"/>
    </source>
</evidence>
<evidence type="ECO:0000256" key="3">
    <source>
        <dbReference type="ARBA" id="ARBA00022692"/>
    </source>
</evidence>
<dbReference type="PANTHER" id="PTHR30287">
    <property type="entry name" value="MEMBRANE COMPONENT OF PREDICTED ABC SUPERFAMILY METABOLITE UPTAKE TRANSPORTER"/>
    <property type="match status" value="1"/>
</dbReference>
<feature type="transmembrane region" description="Helical" evidence="6">
    <location>
        <begin position="395"/>
        <end position="418"/>
    </location>
</feature>
<feature type="transmembrane region" description="Helical" evidence="6">
    <location>
        <begin position="424"/>
        <end position="446"/>
    </location>
</feature>
<feature type="transmembrane region" description="Helical" evidence="6">
    <location>
        <begin position="304"/>
        <end position="337"/>
    </location>
</feature>
<keyword evidence="2" id="KW-1003">Cell membrane</keyword>
<reference evidence="8 9" key="1">
    <citation type="submission" date="2017-05" db="EMBL/GenBank/DDBJ databases">
        <authorList>
            <person name="Varghese N."/>
            <person name="Submissions S."/>
        </authorList>
    </citation>
    <scope>NUCLEOTIDE SEQUENCE [LARGE SCALE GENOMIC DNA]</scope>
    <source>
        <strain evidence="8 9">DSM 29506</strain>
    </source>
</reference>